<feature type="domain" description="KIB1-4 beta-propeller" evidence="2">
    <location>
        <begin position="159"/>
        <end position="252"/>
    </location>
</feature>
<dbReference type="InParanoid" id="A0A0Q3JRS7"/>
<dbReference type="OrthoDB" id="679467at2759"/>
<gene>
    <name evidence="3" type="ORF">BRADI_3g54234v3</name>
</gene>
<evidence type="ECO:0000313" key="4">
    <source>
        <dbReference type="EnsemblPlants" id="KQK01169"/>
    </source>
</evidence>
<dbReference type="Proteomes" id="UP000008810">
    <property type="component" value="Chromosome 3"/>
</dbReference>
<reference evidence="3" key="2">
    <citation type="submission" date="2017-06" db="EMBL/GenBank/DDBJ databases">
        <title>WGS assembly of Brachypodium distachyon.</title>
        <authorList>
            <consortium name="The International Brachypodium Initiative"/>
            <person name="Lucas S."/>
            <person name="Harmon-Smith M."/>
            <person name="Lail K."/>
            <person name="Tice H."/>
            <person name="Grimwood J."/>
            <person name="Bruce D."/>
            <person name="Barry K."/>
            <person name="Shu S."/>
            <person name="Lindquist E."/>
            <person name="Wang M."/>
            <person name="Pitluck S."/>
            <person name="Vogel J.P."/>
            <person name="Garvin D.F."/>
            <person name="Mockler T.C."/>
            <person name="Schmutz J."/>
            <person name="Rokhsar D."/>
            <person name="Bevan M.W."/>
        </authorList>
    </citation>
    <scope>NUCLEOTIDE SEQUENCE</scope>
    <source>
        <strain evidence="3">Bd21</strain>
    </source>
</reference>
<proteinExistence type="predicted"/>
<dbReference type="Pfam" id="PF03478">
    <property type="entry name" value="Beta-prop_KIB1-4"/>
    <property type="match status" value="3"/>
</dbReference>
<evidence type="ECO:0000259" key="2">
    <source>
        <dbReference type="Pfam" id="PF03478"/>
    </source>
</evidence>
<evidence type="ECO:0000313" key="5">
    <source>
        <dbReference type="Proteomes" id="UP000008810"/>
    </source>
</evidence>
<reference evidence="4" key="3">
    <citation type="submission" date="2018-08" db="UniProtKB">
        <authorList>
            <consortium name="EnsemblPlants"/>
        </authorList>
    </citation>
    <scope>IDENTIFICATION</scope>
    <source>
        <strain evidence="4">cv. Bd21</strain>
    </source>
</reference>
<dbReference type="InterPro" id="IPR001810">
    <property type="entry name" value="F-box_dom"/>
</dbReference>
<dbReference type="Gramene" id="KQK01169">
    <property type="protein sequence ID" value="KQK01169"/>
    <property type="gene ID" value="BRADI_3g54234v3"/>
</dbReference>
<dbReference type="SUPFAM" id="SSF81383">
    <property type="entry name" value="F-box domain"/>
    <property type="match status" value="1"/>
</dbReference>
<evidence type="ECO:0000313" key="3">
    <source>
        <dbReference type="EMBL" id="KQK01169.1"/>
    </source>
</evidence>
<feature type="domain" description="KIB1-4 beta-propeller" evidence="2">
    <location>
        <begin position="383"/>
        <end position="498"/>
    </location>
</feature>
<keyword evidence="5" id="KW-1185">Reference proteome</keyword>
<accession>A0A0Q3JRS7</accession>
<dbReference type="EnsemblPlants" id="KQK01169">
    <property type="protein sequence ID" value="KQK01169"/>
    <property type="gene ID" value="BRADI_3g54234v3"/>
</dbReference>
<feature type="domain" description="KIB1-4 beta-propeller" evidence="2">
    <location>
        <begin position="27"/>
        <end position="153"/>
    </location>
</feature>
<dbReference type="InterPro" id="IPR005174">
    <property type="entry name" value="KIB1-4_b-propeller"/>
</dbReference>
<sequence length="541" mass="60275">MSPLLSGFGTRPWLVQVARGGHQQTFVDSSDGTAHAVAVPKLRGKTCLGCVHGGDWLLMLDESTADCFLLRLTPDDGDPSLKASNNTIVPPPPLREPLESIGTCATLESPSHLREFTVVVAINASPPIDDEEEDGLEQSSSILFCRPGDAEWAHDRVPTHRLVESRGKIFAVATEQFRLHGREDGTPTRVAVYRLSLRDMEWKRVNGIGAGRAFVVSGNYAFSVEAGGEEAGEEKGLVRQGNCVYLMASSCDCERLYKFCLDDMTISFRKILWHPTEPWSRAFWAVPLPPHNGDEGNRNLLRRGVRGGGGGDVQLELLELVVSNLSLVDRLRFPAVCKSWKKVCNPVQGAKVWPWLMHSSGQDGKCKFFDPLRCQENDARFPVAYANPVWFRGKYYCLRRMGNLGTFDPASNEWTVMEKPGPINVLMHLLGDNHEGRDFCYLVEVRGELVSVFVRNSDLPPRVFKLDEASMAWVEVQEIGGAALFVDFRASYVVASPEGGYSEDGKRAAYYDMEARKYCPSFDGLKQPLHCVWVVPNLRYD</sequence>
<dbReference type="Gene3D" id="1.20.1280.50">
    <property type="match status" value="1"/>
</dbReference>
<dbReference type="PANTHER" id="PTHR33127">
    <property type="entry name" value="TRANSMEMBRANE PROTEIN"/>
    <property type="match status" value="1"/>
</dbReference>
<dbReference type="Pfam" id="PF00646">
    <property type="entry name" value="F-box"/>
    <property type="match status" value="1"/>
</dbReference>
<dbReference type="InterPro" id="IPR036047">
    <property type="entry name" value="F-box-like_dom_sf"/>
</dbReference>
<feature type="domain" description="F-box" evidence="1">
    <location>
        <begin position="315"/>
        <end position="345"/>
    </location>
</feature>
<dbReference type="EMBL" id="CM000882">
    <property type="protein sequence ID" value="KQK01169.1"/>
    <property type="molecule type" value="Genomic_DNA"/>
</dbReference>
<dbReference type="PANTHER" id="PTHR33127:SF97">
    <property type="entry name" value="OS08G0448300 PROTEIN"/>
    <property type="match status" value="1"/>
</dbReference>
<name>A0A0Q3JRS7_BRADI</name>
<dbReference type="AlphaFoldDB" id="A0A0Q3JRS7"/>
<organism evidence="3">
    <name type="scientific">Brachypodium distachyon</name>
    <name type="common">Purple false brome</name>
    <name type="synonym">Trachynia distachya</name>
    <dbReference type="NCBI Taxonomy" id="15368"/>
    <lineage>
        <taxon>Eukaryota</taxon>
        <taxon>Viridiplantae</taxon>
        <taxon>Streptophyta</taxon>
        <taxon>Embryophyta</taxon>
        <taxon>Tracheophyta</taxon>
        <taxon>Spermatophyta</taxon>
        <taxon>Magnoliopsida</taxon>
        <taxon>Liliopsida</taxon>
        <taxon>Poales</taxon>
        <taxon>Poaceae</taxon>
        <taxon>BOP clade</taxon>
        <taxon>Pooideae</taxon>
        <taxon>Stipodae</taxon>
        <taxon>Brachypodieae</taxon>
        <taxon>Brachypodium</taxon>
    </lineage>
</organism>
<protein>
    <submittedName>
        <fullName evidence="3 4">Uncharacterized protein</fullName>
    </submittedName>
</protein>
<reference evidence="3 4" key="1">
    <citation type="journal article" date="2010" name="Nature">
        <title>Genome sequencing and analysis of the model grass Brachypodium distachyon.</title>
        <authorList>
            <consortium name="International Brachypodium Initiative"/>
        </authorList>
    </citation>
    <scope>NUCLEOTIDE SEQUENCE [LARGE SCALE GENOMIC DNA]</scope>
    <source>
        <strain evidence="3 4">Bd21</strain>
    </source>
</reference>
<evidence type="ECO:0000259" key="1">
    <source>
        <dbReference type="Pfam" id="PF00646"/>
    </source>
</evidence>
<dbReference type="CDD" id="cd09917">
    <property type="entry name" value="F-box_SF"/>
    <property type="match status" value="1"/>
</dbReference>